<evidence type="ECO:0000313" key="3">
    <source>
        <dbReference type="Proteomes" id="UP000275078"/>
    </source>
</evidence>
<dbReference type="AlphaFoldDB" id="A0A3N4IH35"/>
<evidence type="ECO:0000313" key="2">
    <source>
        <dbReference type="EMBL" id="RPA80964.1"/>
    </source>
</evidence>
<feature type="region of interest" description="Disordered" evidence="1">
    <location>
        <begin position="650"/>
        <end position="790"/>
    </location>
</feature>
<feature type="compositionally biased region" description="Polar residues" evidence="1">
    <location>
        <begin position="50"/>
        <end position="72"/>
    </location>
</feature>
<reference evidence="2 3" key="1">
    <citation type="journal article" date="2018" name="Nat. Ecol. Evol.">
        <title>Pezizomycetes genomes reveal the molecular basis of ectomycorrhizal truffle lifestyle.</title>
        <authorList>
            <person name="Murat C."/>
            <person name="Payen T."/>
            <person name="Noel B."/>
            <person name="Kuo A."/>
            <person name="Morin E."/>
            <person name="Chen J."/>
            <person name="Kohler A."/>
            <person name="Krizsan K."/>
            <person name="Balestrini R."/>
            <person name="Da Silva C."/>
            <person name="Montanini B."/>
            <person name="Hainaut M."/>
            <person name="Levati E."/>
            <person name="Barry K.W."/>
            <person name="Belfiori B."/>
            <person name="Cichocki N."/>
            <person name="Clum A."/>
            <person name="Dockter R.B."/>
            <person name="Fauchery L."/>
            <person name="Guy J."/>
            <person name="Iotti M."/>
            <person name="Le Tacon F."/>
            <person name="Lindquist E.A."/>
            <person name="Lipzen A."/>
            <person name="Malagnac F."/>
            <person name="Mello A."/>
            <person name="Molinier V."/>
            <person name="Miyauchi S."/>
            <person name="Poulain J."/>
            <person name="Riccioni C."/>
            <person name="Rubini A."/>
            <person name="Sitrit Y."/>
            <person name="Splivallo R."/>
            <person name="Traeger S."/>
            <person name="Wang M."/>
            <person name="Zifcakova L."/>
            <person name="Wipf D."/>
            <person name="Zambonelli A."/>
            <person name="Paolocci F."/>
            <person name="Nowrousian M."/>
            <person name="Ottonello S."/>
            <person name="Baldrian P."/>
            <person name="Spatafora J.W."/>
            <person name="Henrissat B."/>
            <person name="Nagy L.G."/>
            <person name="Aury J.M."/>
            <person name="Wincker P."/>
            <person name="Grigoriev I.V."/>
            <person name="Bonfante P."/>
            <person name="Martin F.M."/>
        </authorList>
    </citation>
    <scope>NUCLEOTIDE SEQUENCE [LARGE SCALE GENOMIC DNA]</scope>
    <source>
        <strain evidence="2 3">RN42</strain>
    </source>
</reference>
<gene>
    <name evidence="2" type="ORF">BJ508DRAFT_326812</name>
</gene>
<feature type="compositionally biased region" description="Low complexity" evidence="1">
    <location>
        <begin position="698"/>
        <end position="715"/>
    </location>
</feature>
<protein>
    <submittedName>
        <fullName evidence="2">Uncharacterized protein</fullName>
    </submittedName>
</protein>
<evidence type="ECO:0000256" key="1">
    <source>
        <dbReference type="SAM" id="MobiDB-lite"/>
    </source>
</evidence>
<feature type="compositionally biased region" description="Polar residues" evidence="1">
    <location>
        <begin position="762"/>
        <end position="781"/>
    </location>
</feature>
<feature type="compositionally biased region" description="Polar residues" evidence="1">
    <location>
        <begin position="678"/>
        <end position="687"/>
    </location>
</feature>
<name>A0A3N4IH35_ASCIM</name>
<feature type="compositionally biased region" description="Pro residues" evidence="1">
    <location>
        <begin position="655"/>
        <end position="666"/>
    </location>
</feature>
<sequence length="790" mass="86557">MQTYTPLFSPSPLHHHSFSLLLMSLHDEENTLQTAAFNFNTHSAMTTPVRPSSLFSSTTPHQPFTGTPFTASQDDDDEPLDMAEDIPINPALHPSNVIIGSVDHTAVEHLNAYRATFIIPNAARNKQTYLDLFKHFPNFNRLMGIDPFATAPPRTTTIQQLQDAAAEYLRVHADPLSLWDNQALHAAGYWKCPGNAWVDLTDKPFFFAFVYGEIPALKVPSLKRPGSSLGPGSIKAIKRTSADAASTSQSQLTADLQTQQLKYQAMQELHTKILDSNNRLMEAHKRIHDQNDTLISQANALIAANNELTAQNTLLTTQITQQNKERDEAHQALVARLSVVETSAQQEPSMTAIVDAIIPRSNEVFQPAALARIAKALAIYDPFVSTVAGKMVALSLLNDSIYQQLCDRFDVDSQQLIVQALTNKAKDPEIQTQIGTLLAPKIRSETDDTFQHFYEHDFLPNLQRELAKYLDNTSSPAVIEGISYALSDNWNDFLEAIQPRFDQIAREHLASVSGSQYQAPNHYEQPPQYNQAGTAQAPTGYPTSHPTAPEPISAGAAAAQLAALQYGSRSDKIVQFFRENTGLDYRRVPESSAIQLVNPADGLPYEVPRIQIVAAGRTLKDYEFGSGPYAHLPHVRQPAPKGIEMKANGMNYEPIVPPGHPGPKPSSLPESFGKPITLPTSSTTVPSQTNPAYPPPTTTTNQYPPQPTSQPYGPTFHTPSQFPPQLAQHPPQSTASYGSGNPVHGPFTNLTTQAHMARGPAVNTSYASQGPTSSTYPNPTATLPPLTRRQ</sequence>
<feature type="region of interest" description="Disordered" evidence="1">
    <location>
        <begin position="50"/>
        <end position="77"/>
    </location>
</feature>
<organism evidence="2 3">
    <name type="scientific">Ascobolus immersus RN42</name>
    <dbReference type="NCBI Taxonomy" id="1160509"/>
    <lineage>
        <taxon>Eukaryota</taxon>
        <taxon>Fungi</taxon>
        <taxon>Dikarya</taxon>
        <taxon>Ascomycota</taxon>
        <taxon>Pezizomycotina</taxon>
        <taxon>Pezizomycetes</taxon>
        <taxon>Pezizales</taxon>
        <taxon>Ascobolaceae</taxon>
        <taxon>Ascobolus</taxon>
    </lineage>
</organism>
<feature type="compositionally biased region" description="Polar residues" evidence="1">
    <location>
        <begin position="730"/>
        <end position="739"/>
    </location>
</feature>
<accession>A0A3N4IH35</accession>
<proteinExistence type="predicted"/>
<keyword evidence="3" id="KW-1185">Reference proteome</keyword>
<dbReference type="EMBL" id="ML119683">
    <property type="protein sequence ID" value="RPA80964.1"/>
    <property type="molecule type" value="Genomic_DNA"/>
</dbReference>
<dbReference type="Proteomes" id="UP000275078">
    <property type="component" value="Unassembled WGS sequence"/>
</dbReference>